<name>A0A1Q9YJU4_9FIRM</name>
<feature type="transmembrane region" description="Helical" evidence="2">
    <location>
        <begin position="12"/>
        <end position="31"/>
    </location>
</feature>
<keyword evidence="2" id="KW-0472">Membrane</keyword>
<organism evidence="3 4">
    <name type="scientific">Faecalibaculum rodentium</name>
    <dbReference type="NCBI Taxonomy" id="1702221"/>
    <lineage>
        <taxon>Bacteria</taxon>
        <taxon>Bacillati</taxon>
        <taxon>Bacillota</taxon>
        <taxon>Erysipelotrichia</taxon>
        <taxon>Erysipelotrichales</taxon>
        <taxon>Erysipelotrichaceae</taxon>
        <taxon>Faecalibaculum</taxon>
    </lineage>
</organism>
<dbReference type="Proteomes" id="UP000186758">
    <property type="component" value="Unassembled WGS sequence"/>
</dbReference>
<reference evidence="3 4" key="1">
    <citation type="submission" date="2016-11" db="EMBL/GenBank/DDBJ databases">
        <title>Description of two novel members of the family Erysipelotrichaceae: Ileibacterium lipovorans gen. nov., sp. nov. and Dubosiella newyorkensis, gen. nov., sp. nov.</title>
        <authorList>
            <person name="Cox L.M."/>
            <person name="Sohn J."/>
            <person name="Tyrrell K.L."/>
            <person name="Citron D.M."/>
            <person name="Lawson P.A."/>
            <person name="Patel N.B."/>
            <person name="Iizumi T."/>
            <person name="Perez-Perez G.I."/>
            <person name="Goldstein E.J."/>
            <person name="Blaser M.J."/>
        </authorList>
    </citation>
    <scope>NUCLEOTIDE SEQUENCE [LARGE SCALE GENOMIC DNA]</scope>
    <source>
        <strain evidence="3 4">NYU-BL-K8</strain>
    </source>
</reference>
<evidence type="ECO:0000313" key="4">
    <source>
        <dbReference type="Proteomes" id="UP000186758"/>
    </source>
</evidence>
<feature type="region of interest" description="Disordered" evidence="1">
    <location>
        <begin position="35"/>
        <end position="83"/>
    </location>
</feature>
<evidence type="ECO:0000256" key="1">
    <source>
        <dbReference type="SAM" id="MobiDB-lite"/>
    </source>
</evidence>
<proteinExistence type="predicted"/>
<gene>
    <name evidence="3" type="ORF">BO223_06850</name>
</gene>
<sequence>MERDMKDNRKIWIWVAVIVIVILAVWGISAANKNETAAEDKIQEQTPAAEQEDSGIETEAPDSQTQADQEAAAIEELEGTEQE</sequence>
<evidence type="ECO:0000313" key="3">
    <source>
        <dbReference type="EMBL" id="OLU44785.1"/>
    </source>
</evidence>
<keyword evidence="2" id="KW-0812">Transmembrane</keyword>
<dbReference type="EMBL" id="MPJZ01000056">
    <property type="protein sequence ID" value="OLU44785.1"/>
    <property type="molecule type" value="Genomic_DNA"/>
</dbReference>
<feature type="compositionally biased region" description="Acidic residues" evidence="1">
    <location>
        <begin position="50"/>
        <end position="60"/>
    </location>
</feature>
<comment type="caution">
    <text evidence="3">The sequence shown here is derived from an EMBL/GenBank/DDBJ whole genome shotgun (WGS) entry which is preliminary data.</text>
</comment>
<feature type="compositionally biased region" description="Acidic residues" evidence="1">
    <location>
        <begin position="73"/>
        <end position="83"/>
    </location>
</feature>
<protein>
    <submittedName>
        <fullName evidence="3">Uncharacterized protein</fullName>
    </submittedName>
</protein>
<accession>A0A1Q9YJU4</accession>
<keyword evidence="2" id="KW-1133">Transmembrane helix</keyword>
<evidence type="ECO:0000256" key="2">
    <source>
        <dbReference type="SAM" id="Phobius"/>
    </source>
</evidence>
<dbReference type="AlphaFoldDB" id="A0A1Q9YJU4"/>